<evidence type="ECO:0000313" key="2">
    <source>
        <dbReference type="EMBL" id="SHF19784.1"/>
    </source>
</evidence>
<dbReference type="InterPro" id="IPR037285">
    <property type="entry name" value="TM0693-like_sf"/>
</dbReference>
<dbReference type="Proteomes" id="UP000184334">
    <property type="component" value="Unassembled WGS sequence"/>
</dbReference>
<protein>
    <recommendedName>
        <fullName evidence="4">Flagellar protein FliT</fullName>
    </recommendedName>
</protein>
<dbReference type="Gene3D" id="6.10.250.50">
    <property type="match status" value="1"/>
</dbReference>
<name>A0A1M4ZP54_MARH1</name>
<keyword evidence="1" id="KW-0175">Coiled coil</keyword>
<dbReference type="EMBL" id="FQUI01000045">
    <property type="protein sequence ID" value="SHF19784.1"/>
    <property type="molecule type" value="Genomic_DNA"/>
</dbReference>
<dbReference type="STRING" id="1122195.SAMN02745164_01985"/>
<dbReference type="RefSeq" id="WP_072865878.1">
    <property type="nucleotide sequence ID" value="NZ_FQUI01000045.1"/>
</dbReference>
<proteinExistence type="predicted"/>
<accession>A0A1M4ZP54</accession>
<sequence>MNENSNEINSLIAELDKIEGLINRIIQNEDFETLPKILEQRKKILEKMALFSEEKIIQDRIEKLLNDDNIKMEKIKKDMEKIKQQLKTANKGKIAIKNGYMKIQEEVSKRKFNSNG</sequence>
<evidence type="ECO:0008006" key="4">
    <source>
        <dbReference type="Google" id="ProtNLM"/>
    </source>
</evidence>
<feature type="coiled-coil region" evidence="1">
    <location>
        <begin position="65"/>
        <end position="92"/>
    </location>
</feature>
<reference evidence="2" key="1">
    <citation type="submission" date="2016-11" db="EMBL/GenBank/DDBJ databases">
        <authorList>
            <person name="Varghese N."/>
            <person name="Submissions S."/>
        </authorList>
    </citation>
    <scope>NUCLEOTIDE SEQUENCE [LARGE SCALE GENOMIC DNA]</scope>
    <source>
        <strain evidence="2">DSM 16785</strain>
    </source>
</reference>
<gene>
    <name evidence="2" type="ORF">SAMN02745164_01985</name>
</gene>
<keyword evidence="3" id="KW-1185">Reference proteome</keyword>
<organism evidence="2 3">
    <name type="scientific">Marinitoga hydrogenitolerans (strain DSM 16785 / JCM 12826 / AT1271)</name>
    <dbReference type="NCBI Taxonomy" id="1122195"/>
    <lineage>
        <taxon>Bacteria</taxon>
        <taxon>Thermotogati</taxon>
        <taxon>Thermotogota</taxon>
        <taxon>Thermotogae</taxon>
        <taxon>Petrotogales</taxon>
        <taxon>Petrotogaceae</taxon>
        <taxon>Marinitoga</taxon>
    </lineage>
</organism>
<evidence type="ECO:0000256" key="1">
    <source>
        <dbReference type="SAM" id="Coils"/>
    </source>
</evidence>
<dbReference type="SUPFAM" id="SSF140560">
    <property type="entry name" value="TM0693-like"/>
    <property type="match status" value="1"/>
</dbReference>
<evidence type="ECO:0000313" key="3">
    <source>
        <dbReference type="Proteomes" id="UP000184334"/>
    </source>
</evidence>
<feature type="coiled-coil region" evidence="1">
    <location>
        <begin position="1"/>
        <end position="28"/>
    </location>
</feature>
<dbReference type="OrthoDB" id="47555at2"/>
<dbReference type="AlphaFoldDB" id="A0A1M4ZP54"/>
<comment type="caution">
    <text evidence="2">The sequence shown here is derived from an EMBL/GenBank/DDBJ whole genome shotgun (WGS) entry which is preliminary data.</text>
</comment>